<reference evidence="5 6" key="1">
    <citation type="submission" date="2016-03" db="EMBL/GenBank/DDBJ databases">
        <title>How can Kluyveromyces marxianus grow so fast - potential evolutionary course in Saccharomyces Complex revealed by comparative genomics.</title>
        <authorList>
            <person name="Mo W."/>
            <person name="Lu W."/>
            <person name="Yang X."/>
            <person name="Qi J."/>
            <person name="Lv H."/>
        </authorList>
    </citation>
    <scope>NUCLEOTIDE SEQUENCE [LARGE SCALE GENOMIC DNA]</scope>
    <source>
        <strain evidence="5 6">FIM1</strain>
    </source>
</reference>
<proteinExistence type="predicted"/>
<evidence type="ECO:0000256" key="3">
    <source>
        <dbReference type="SAM" id="MobiDB-lite"/>
    </source>
</evidence>
<dbReference type="InterPro" id="IPR008967">
    <property type="entry name" value="p53-like_TF_DNA-bd_sf"/>
</dbReference>
<evidence type="ECO:0000256" key="2">
    <source>
        <dbReference type="PROSITE-ProRule" id="PRU00850"/>
    </source>
</evidence>
<feature type="domain" description="NDT80" evidence="4">
    <location>
        <begin position="28"/>
        <end position="326"/>
    </location>
</feature>
<sequence>MISTLQQFIDENQDIDGEDILDDEEKQGADGEVIKTFRNADGSVSSYFDKRKVRIAPRSTLQFKIGPGFTPVVPNHNIINEKGRIQDVKLEPRIDRGFDFIDDEWIGYKRNYFTVVTSFDTPGTGHLDFMKNVYYTDDGRNIEYFATKLAAKCLEDDKLINLVQHTAKRDKGPQFAPPVHAIAPAKLPKHQIIRDASNVRNESKMKKFDSYFFLHKEEVGSDCSPDSLITNYPVNPIKKVARYERIQFASSIALKKTSQQNRRFLLLVVLGCYVKGKHAMIDETSPYHELDHYDEETDMTFVPILMEKTPPLIIRGRSPSNYCQQIKVMHTKKTDFEASSQKSTENHLETTIEKKERKKRTRKNKNECSNTSGAIQYENGTHNANKIPTLLTNGLPSTFEISPNGGSMRIKNIQLHSSSTENSFPRGLQSESLSVAYLSNSATPIQDSIFKKRKLNISKPAVLEPNLEEPLDDLTDNIFNTISFDENSLLKDSRDLLSTTSVFLLKHVTYNVAEPPVVAIPRTMLPNKMEISYCLNDHSSSFAEYRPPSTAHRRVPGSRRLLTASGNPSDLLNPADWSDGPSIFRH</sequence>
<dbReference type="InterPro" id="IPR037141">
    <property type="entry name" value="NDT80_DNA-bd_dom_sf"/>
</dbReference>
<evidence type="ECO:0000259" key="4">
    <source>
        <dbReference type="PROSITE" id="PS51517"/>
    </source>
</evidence>
<dbReference type="EMBL" id="CP015059">
    <property type="protein sequence ID" value="QGN17298.1"/>
    <property type="molecule type" value="Genomic_DNA"/>
</dbReference>
<evidence type="ECO:0000313" key="6">
    <source>
        <dbReference type="Proteomes" id="UP000422736"/>
    </source>
</evidence>
<dbReference type="PROSITE" id="PS51517">
    <property type="entry name" value="NDT80"/>
    <property type="match status" value="1"/>
</dbReference>
<dbReference type="Proteomes" id="UP000422736">
    <property type="component" value="Chromosome 6"/>
</dbReference>
<dbReference type="InterPro" id="IPR024061">
    <property type="entry name" value="NDT80_DNA-bd_dom"/>
</dbReference>
<dbReference type="PANTHER" id="PTHR35144:SF2">
    <property type="entry name" value="MEIOSIS-SPECIFIC TRANSCRIPTION FACTOR NDT80"/>
    <property type="match status" value="1"/>
</dbReference>
<dbReference type="Pfam" id="PF05224">
    <property type="entry name" value="NDT80_PhoG"/>
    <property type="match status" value="1"/>
</dbReference>
<keyword evidence="6" id="KW-1185">Reference proteome</keyword>
<evidence type="ECO:0000313" key="5">
    <source>
        <dbReference type="EMBL" id="QGN17298.1"/>
    </source>
</evidence>
<keyword evidence="1 2" id="KW-0238">DNA-binding</keyword>
<gene>
    <name evidence="5" type="primary">NDT80</name>
    <name evidence="5" type="ORF">FIM1_4029</name>
</gene>
<feature type="DNA-binding region" description="NDT80" evidence="2">
    <location>
        <begin position="28"/>
        <end position="326"/>
    </location>
</feature>
<feature type="region of interest" description="Disordered" evidence="3">
    <location>
        <begin position="545"/>
        <end position="567"/>
    </location>
</feature>
<name>A0ABX6EYE9_KLUMA</name>
<feature type="region of interest" description="Disordered" evidence="3">
    <location>
        <begin position="334"/>
        <end position="380"/>
    </location>
</feature>
<protein>
    <submittedName>
        <fullName evidence="5">NDT80_PhoG super family protein</fullName>
    </submittedName>
</protein>
<feature type="compositionally biased region" description="Polar residues" evidence="3">
    <location>
        <begin position="368"/>
        <end position="380"/>
    </location>
</feature>
<organism evidence="5 6">
    <name type="scientific">Kluyveromyces marxianus</name>
    <name type="common">Yeast</name>
    <name type="synonym">Candida kefyr</name>
    <dbReference type="NCBI Taxonomy" id="4911"/>
    <lineage>
        <taxon>Eukaryota</taxon>
        <taxon>Fungi</taxon>
        <taxon>Dikarya</taxon>
        <taxon>Ascomycota</taxon>
        <taxon>Saccharomycotina</taxon>
        <taxon>Saccharomycetes</taxon>
        <taxon>Saccharomycetales</taxon>
        <taxon>Saccharomycetaceae</taxon>
        <taxon>Kluyveromyces</taxon>
    </lineage>
</organism>
<dbReference type="InterPro" id="IPR052605">
    <property type="entry name" value="Fungal_trans_regulator"/>
</dbReference>
<feature type="compositionally biased region" description="Basic and acidic residues" evidence="3">
    <location>
        <begin position="344"/>
        <end position="355"/>
    </location>
</feature>
<evidence type="ECO:0000256" key="1">
    <source>
        <dbReference type="ARBA" id="ARBA00023125"/>
    </source>
</evidence>
<dbReference type="Gene3D" id="2.60.40.1390">
    <property type="entry name" value="NDT80 DNA-binding domain"/>
    <property type="match status" value="1"/>
</dbReference>
<dbReference type="SUPFAM" id="SSF49417">
    <property type="entry name" value="p53-like transcription factors"/>
    <property type="match status" value="1"/>
</dbReference>
<dbReference type="PANTHER" id="PTHR35144">
    <property type="entry name" value="MEIOSIS-SPECIFIC TRANSCRIPTION FACTOR NDT80"/>
    <property type="match status" value="1"/>
</dbReference>
<accession>A0ABX6EYE9</accession>